<dbReference type="EMBL" id="CP003005">
    <property type="protein sequence ID" value="AEO58649.1"/>
    <property type="molecule type" value="Genomic_DNA"/>
</dbReference>
<sequence length="313" mass="33578">MGKRSKNHPPRAYHDGLIPATHDTYQSYPEVVPDDYDQVKHEKSYPELAPPPDADSKQQQQQQQQLAPDDQHSTILPASSAHSAHHPHQEQQQQEQQQSQLSGSGAGALPLSITPVIPALHPLPRTSGVHSLRQAWSELDESDGDDDRRGSLRYQEDRPALWKRPILWVVVVMTAVIVALAGILGGVASGRIETALGSSGKTSGGSASSTPSVMDPTCPSANNLNYTSTAASMPKTFRIQCGSNYPDGDGDLGRLDDPVDNLAGCLDACAKDKRCVGAVFSPGSPASCWLKEFLGVVDKEGEATEMVSGVLWQ</sequence>
<dbReference type="InterPro" id="IPR003609">
    <property type="entry name" value="Pan_app"/>
</dbReference>
<name>G2QGY9_THET4</name>
<dbReference type="OrthoDB" id="5244958at2759"/>
<dbReference type="Pfam" id="PF14295">
    <property type="entry name" value="PAN_4"/>
    <property type="match status" value="1"/>
</dbReference>
<proteinExistence type="predicted"/>
<dbReference type="Proteomes" id="UP000007322">
    <property type="component" value="Chromosome 4"/>
</dbReference>
<dbReference type="AlphaFoldDB" id="G2QGY9"/>
<keyword evidence="5" id="KW-1185">Reference proteome</keyword>
<evidence type="ECO:0000259" key="3">
    <source>
        <dbReference type="Pfam" id="PF14295"/>
    </source>
</evidence>
<dbReference type="KEGG" id="mtm:MYCTH_2306125"/>
<feature type="region of interest" description="Disordered" evidence="1">
    <location>
        <begin position="1"/>
        <end position="108"/>
    </location>
</feature>
<reference evidence="4 5" key="1">
    <citation type="journal article" date="2011" name="Nat. Biotechnol.">
        <title>Comparative genomic analysis of the thermophilic biomass-degrading fungi Myceliophthora thermophila and Thielavia terrestris.</title>
        <authorList>
            <person name="Berka R.M."/>
            <person name="Grigoriev I.V."/>
            <person name="Otillar R."/>
            <person name="Salamov A."/>
            <person name="Grimwood J."/>
            <person name="Reid I."/>
            <person name="Ishmael N."/>
            <person name="John T."/>
            <person name="Darmond C."/>
            <person name="Moisan M.-C."/>
            <person name="Henrissat B."/>
            <person name="Coutinho P.M."/>
            <person name="Lombard V."/>
            <person name="Natvig D.O."/>
            <person name="Lindquist E."/>
            <person name="Schmutz J."/>
            <person name="Lucas S."/>
            <person name="Harris P."/>
            <person name="Powlowski J."/>
            <person name="Bellemare A."/>
            <person name="Taylor D."/>
            <person name="Butler G."/>
            <person name="de Vries R.P."/>
            <person name="Allijn I.E."/>
            <person name="van den Brink J."/>
            <person name="Ushinsky S."/>
            <person name="Storms R."/>
            <person name="Powell A.J."/>
            <person name="Paulsen I.T."/>
            <person name="Elbourne L.D.H."/>
            <person name="Baker S.E."/>
            <person name="Magnuson J."/>
            <person name="LaBoissiere S."/>
            <person name="Clutterbuck A.J."/>
            <person name="Martinez D."/>
            <person name="Wogulis M."/>
            <person name="de Leon A.L."/>
            <person name="Rey M.W."/>
            <person name="Tsang A."/>
        </authorList>
    </citation>
    <scope>NUCLEOTIDE SEQUENCE [LARGE SCALE GENOMIC DNA]</scope>
    <source>
        <strain evidence="5">ATCC 42464 / BCRC 31852 / DSM 1799</strain>
    </source>
</reference>
<keyword evidence="2" id="KW-0472">Membrane</keyword>
<keyword evidence="2" id="KW-1133">Transmembrane helix</keyword>
<feature type="compositionally biased region" description="Low complexity" evidence="1">
    <location>
        <begin position="90"/>
        <end position="108"/>
    </location>
</feature>
<dbReference type="RefSeq" id="XP_003663894.1">
    <property type="nucleotide sequence ID" value="XM_003663846.1"/>
</dbReference>
<protein>
    <recommendedName>
        <fullName evidence="3">Apple domain-containing protein</fullName>
    </recommendedName>
</protein>
<dbReference type="InParanoid" id="G2QGY9"/>
<evidence type="ECO:0000313" key="5">
    <source>
        <dbReference type="Proteomes" id="UP000007322"/>
    </source>
</evidence>
<feature type="region of interest" description="Disordered" evidence="1">
    <location>
        <begin position="196"/>
        <end position="218"/>
    </location>
</feature>
<dbReference type="eggNOG" id="ENOG502T7P9">
    <property type="taxonomic scope" value="Eukaryota"/>
</dbReference>
<organism evidence="4 5">
    <name type="scientific">Thermothelomyces thermophilus (strain ATCC 42464 / BCRC 31852 / DSM 1799)</name>
    <name type="common">Sporotrichum thermophile</name>
    <dbReference type="NCBI Taxonomy" id="573729"/>
    <lineage>
        <taxon>Eukaryota</taxon>
        <taxon>Fungi</taxon>
        <taxon>Dikarya</taxon>
        <taxon>Ascomycota</taxon>
        <taxon>Pezizomycotina</taxon>
        <taxon>Sordariomycetes</taxon>
        <taxon>Sordariomycetidae</taxon>
        <taxon>Sordariales</taxon>
        <taxon>Chaetomiaceae</taxon>
        <taxon>Thermothelomyces</taxon>
    </lineage>
</organism>
<evidence type="ECO:0000313" key="4">
    <source>
        <dbReference type="EMBL" id="AEO58649.1"/>
    </source>
</evidence>
<dbReference type="GeneID" id="11510244"/>
<accession>G2QGY9</accession>
<dbReference type="HOGENOM" id="CLU_057715_0_0_1"/>
<evidence type="ECO:0000256" key="2">
    <source>
        <dbReference type="SAM" id="Phobius"/>
    </source>
</evidence>
<evidence type="ECO:0000256" key="1">
    <source>
        <dbReference type="SAM" id="MobiDB-lite"/>
    </source>
</evidence>
<dbReference type="OMA" id="IDTIAGC"/>
<feature type="transmembrane region" description="Helical" evidence="2">
    <location>
        <begin position="166"/>
        <end position="188"/>
    </location>
</feature>
<gene>
    <name evidence="4" type="ORF">MYCTH_2306125</name>
</gene>
<feature type="compositionally biased region" description="Basic residues" evidence="1">
    <location>
        <begin position="1"/>
        <end position="11"/>
    </location>
</feature>
<feature type="domain" description="Apple" evidence="3">
    <location>
        <begin position="245"/>
        <end position="291"/>
    </location>
</feature>
<dbReference type="VEuPathDB" id="FungiDB:MYCTH_2306125"/>
<feature type="compositionally biased region" description="Low complexity" evidence="1">
    <location>
        <begin position="197"/>
        <end position="212"/>
    </location>
</feature>
<keyword evidence="2" id="KW-0812">Transmembrane</keyword>
<dbReference type="STRING" id="573729.G2QGY9"/>